<dbReference type="InterPro" id="IPR021739">
    <property type="entry name" value="SaV-like"/>
</dbReference>
<accession>A0A8S5L8T3</accession>
<sequence>MEANTALSEQIGGSHYKDMPFQPIRLINYLNLDFFQGNVVKYVSRYKLKDGVRDLEKAKHYCRMAMEMESRSSLTEMTVLQVTLASKSFVLSNRLSQLVADVIVYVYGRKWDEAVRAINVLAKEYNQSELEADKENEGGGRLDDDKPKIKRAQQWDVEIVYLKARHNTPKE</sequence>
<reference evidence="1" key="1">
    <citation type="journal article" date="2021" name="Proc. Natl. Acad. Sci. U.S.A.">
        <title>A Catalog of Tens of Thousands of Viruses from Human Metagenomes Reveals Hidden Associations with Chronic Diseases.</title>
        <authorList>
            <person name="Tisza M.J."/>
            <person name="Buck C.B."/>
        </authorList>
    </citation>
    <scope>NUCLEOTIDE SEQUENCE</scope>
    <source>
        <strain evidence="1">Ct4T77</strain>
    </source>
</reference>
<organism evidence="1">
    <name type="scientific">Siphoviridae sp. ct4T77</name>
    <dbReference type="NCBI Taxonomy" id="2823563"/>
    <lineage>
        <taxon>Viruses</taxon>
        <taxon>Duplodnaviria</taxon>
        <taxon>Heunggongvirae</taxon>
        <taxon>Uroviricota</taxon>
        <taxon>Caudoviricetes</taxon>
    </lineage>
</organism>
<name>A0A8S5L8T3_9CAUD</name>
<protein>
    <submittedName>
        <fullName evidence="1">Nucelotide kinase</fullName>
    </submittedName>
</protein>
<keyword evidence="1" id="KW-0808">Transferase</keyword>
<dbReference type="GO" id="GO:0016301">
    <property type="term" value="F:kinase activity"/>
    <property type="evidence" value="ECO:0007669"/>
    <property type="project" value="UniProtKB-KW"/>
</dbReference>
<keyword evidence="1" id="KW-0418">Kinase</keyword>
<dbReference type="EMBL" id="BK014659">
    <property type="protein sequence ID" value="DAD66355.1"/>
    <property type="molecule type" value="Genomic_DNA"/>
</dbReference>
<evidence type="ECO:0000313" key="1">
    <source>
        <dbReference type="EMBL" id="DAD66355.1"/>
    </source>
</evidence>
<proteinExistence type="predicted"/>
<dbReference type="Pfam" id="PF11753">
    <property type="entry name" value="DUF3310"/>
    <property type="match status" value="1"/>
</dbReference>